<sequence length="119" mass="12940">MAPASMRALCGATRASKKRDNGSAPWATRPRHYTARPQPTFLAGPQLFSPVPDFSRRTPILRNRQNPPGDSPGLRPLHRNLSGCPRWPASVPRAPARPAPGAVLHNAPSRPRPAHLARP</sequence>
<dbReference type="AlphaFoldDB" id="A0A1A0H9U1"/>
<reference evidence="2 3" key="1">
    <citation type="submission" date="2016-05" db="EMBL/GenBank/DDBJ databases">
        <title>Comparative genomics of biotechnologically important yeasts.</title>
        <authorList>
            <consortium name="DOE Joint Genome Institute"/>
            <person name="Riley R."/>
            <person name="Haridas S."/>
            <person name="Wolfe K.H."/>
            <person name="Lopes M.R."/>
            <person name="Hittinger C.T."/>
            <person name="Goker M."/>
            <person name="Salamov A."/>
            <person name="Wisecaver J."/>
            <person name="Long T.M."/>
            <person name="Aerts A.L."/>
            <person name="Barry K."/>
            <person name="Choi C."/>
            <person name="Clum A."/>
            <person name="Coughlan A.Y."/>
            <person name="Deshpande S."/>
            <person name="Douglass A.P."/>
            <person name="Hanson S.J."/>
            <person name="Klenk H.-P."/>
            <person name="LaButti K."/>
            <person name="Lapidus A."/>
            <person name="Lindquist E."/>
            <person name="Lipzen A."/>
            <person name="Meier-kolthoff J.P."/>
            <person name="Ohm R.A."/>
            <person name="Otillar R.P."/>
            <person name="Pangilinan J."/>
            <person name="Peng Y."/>
            <person name="Rokas A."/>
            <person name="Rosa C.A."/>
            <person name="Scheuner C."/>
            <person name="Sibirny A.A."/>
            <person name="Slot J.C."/>
            <person name="Stielow J.B."/>
            <person name="Sun H."/>
            <person name="Kurtzman C.P."/>
            <person name="Blackwell M."/>
            <person name="Grigoriev I.V."/>
            <person name="Jeffries T.W."/>
        </authorList>
    </citation>
    <scope>NUCLEOTIDE SEQUENCE [LARGE SCALE GENOMIC DNA]</scope>
    <source>
        <strain evidence="2 3">NRRL YB-4993</strain>
    </source>
</reference>
<keyword evidence="3" id="KW-1185">Reference proteome</keyword>
<feature type="compositionally biased region" description="Low complexity" evidence="1">
    <location>
        <begin position="85"/>
        <end position="102"/>
    </location>
</feature>
<comment type="caution">
    <text evidence="2">The sequence shown here is derived from an EMBL/GenBank/DDBJ whole genome shotgun (WGS) entry which is preliminary data.</text>
</comment>
<organism evidence="2 3">
    <name type="scientific">Metschnikowia bicuspidata var. bicuspidata NRRL YB-4993</name>
    <dbReference type="NCBI Taxonomy" id="869754"/>
    <lineage>
        <taxon>Eukaryota</taxon>
        <taxon>Fungi</taxon>
        <taxon>Dikarya</taxon>
        <taxon>Ascomycota</taxon>
        <taxon>Saccharomycotina</taxon>
        <taxon>Pichiomycetes</taxon>
        <taxon>Metschnikowiaceae</taxon>
        <taxon>Metschnikowia</taxon>
    </lineage>
</organism>
<protein>
    <submittedName>
        <fullName evidence="2">Uncharacterized protein</fullName>
    </submittedName>
</protein>
<dbReference type="RefSeq" id="XP_018711165.1">
    <property type="nucleotide sequence ID" value="XM_018854946.1"/>
</dbReference>
<evidence type="ECO:0000256" key="1">
    <source>
        <dbReference type="SAM" id="MobiDB-lite"/>
    </source>
</evidence>
<dbReference type="EMBL" id="LXTC01000004">
    <property type="protein sequence ID" value="OBA20643.1"/>
    <property type="molecule type" value="Genomic_DNA"/>
</dbReference>
<dbReference type="Proteomes" id="UP000092555">
    <property type="component" value="Unassembled WGS sequence"/>
</dbReference>
<evidence type="ECO:0000313" key="3">
    <source>
        <dbReference type="Proteomes" id="UP000092555"/>
    </source>
</evidence>
<accession>A0A1A0H9U1</accession>
<proteinExistence type="predicted"/>
<feature type="region of interest" description="Disordered" evidence="1">
    <location>
        <begin position="1"/>
        <end position="119"/>
    </location>
</feature>
<name>A0A1A0H9U1_9ASCO</name>
<gene>
    <name evidence="2" type="ORF">METBIDRAFT_202328</name>
</gene>
<dbReference type="GeneID" id="30027922"/>
<evidence type="ECO:0000313" key="2">
    <source>
        <dbReference type="EMBL" id="OBA20643.1"/>
    </source>
</evidence>